<name>A0ABT2TWE7_9FIRM</name>
<keyword evidence="2" id="KW-1185">Reference proteome</keyword>
<reference evidence="1 2" key="1">
    <citation type="journal article" date="2021" name="ISME Commun">
        <title>Automated analysis of genomic sequences facilitates high-throughput and comprehensive description of bacteria.</title>
        <authorList>
            <person name="Hitch T.C.A."/>
        </authorList>
    </citation>
    <scope>NUCLEOTIDE SEQUENCE [LARGE SCALE GENOMIC DNA]</scope>
    <source>
        <strain evidence="1 2">Sanger_23</strain>
    </source>
</reference>
<dbReference type="RefSeq" id="WP_158422375.1">
    <property type="nucleotide sequence ID" value="NZ_JAOQJL010000033.1"/>
</dbReference>
<sequence>MDSMIKKLYDMELEELGRSGWQDEKLLSEVRKLLEKNKASIQVDDKTGREGGGIWRLRLLRWEKKLGLRKDSSVPFSFLWNAEGNRIKWYKVLKIRLCVGIRIAF</sequence>
<dbReference type="EMBL" id="JAOQJL010000033">
    <property type="protein sequence ID" value="MCU6766565.1"/>
    <property type="molecule type" value="Genomic_DNA"/>
</dbReference>
<organism evidence="1 2">
    <name type="scientific">Blautia ammoniilytica</name>
    <dbReference type="NCBI Taxonomy" id="2981782"/>
    <lineage>
        <taxon>Bacteria</taxon>
        <taxon>Bacillati</taxon>
        <taxon>Bacillota</taxon>
        <taxon>Clostridia</taxon>
        <taxon>Lachnospirales</taxon>
        <taxon>Lachnospiraceae</taxon>
        <taxon>Blautia</taxon>
    </lineage>
</organism>
<comment type="caution">
    <text evidence="1">The sequence shown here is derived from an EMBL/GenBank/DDBJ whole genome shotgun (WGS) entry which is preliminary data.</text>
</comment>
<gene>
    <name evidence="1" type="ORF">OCV61_14330</name>
</gene>
<accession>A0ABT2TWE7</accession>
<protein>
    <submittedName>
        <fullName evidence="1">Uncharacterized protein</fullName>
    </submittedName>
</protein>
<evidence type="ECO:0000313" key="2">
    <source>
        <dbReference type="Proteomes" id="UP001652409"/>
    </source>
</evidence>
<evidence type="ECO:0000313" key="1">
    <source>
        <dbReference type="EMBL" id="MCU6766565.1"/>
    </source>
</evidence>
<dbReference type="Proteomes" id="UP001652409">
    <property type="component" value="Unassembled WGS sequence"/>
</dbReference>
<proteinExistence type="predicted"/>